<dbReference type="Pfam" id="PF11604">
    <property type="entry name" value="CusF_Ec"/>
    <property type="match status" value="1"/>
</dbReference>
<accession>B4R9V4</accession>
<feature type="domain" description="CusB-like three alpha-helical bundle" evidence="6">
    <location>
        <begin position="161"/>
        <end position="209"/>
    </location>
</feature>
<evidence type="ECO:0000256" key="1">
    <source>
        <dbReference type="ARBA" id="ARBA00009477"/>
    </source>
</evidence>
<dbReference type="InterPro" id="IPR021647">
    <property type="entry name" value="CusF_Ec"/>
</dbReference>
<dbReference type="Gene3D" id="6.10.140.730">
    <property type="match status" value="1"/>
</dbReference>
<dbReference type="InterPro" id="IPR042230">
    <property type="entry name" value="CusF_sf"/>
</dbReference>
<evidence type="ECO:0000256" key="3">
    <source>
        <dbReference type="ARBA" id="ARBA00022729"/>
    </source>
</evidence>
<dbReference type="KEGG" id="pzu:PHZ_c1455"/>
<dbReference type="InterPro" id="IPR058790">
    <property type="entry name" value="BSH_CusB"/>
</dbReference>
<dbReference type="eggNOG" id="COG0845">
    <property type="taxonomic scope" value="Bacteria"/>
</dbReference>
<evidence type="ECO:0000256" key="2">
    <source>
        <dbReference type="ARBA" id="ARBA00022448"/>
    </source>
</evidence>
<dbReference type="GO" id="GO:0015679">
    <property type="term" value="P:plasma membrane copper ion transport"/>
    <property type="evidence" value="ECO:0007669"/>
    <property type="project" value="TreeGrafter"/>
</dbReference>
<dbReference type="FunFam" id="2.40.30.170:FF:000010">
    <property type="entry name" value="Efflux RND transporter periplasmic adaptor subunit"/>
    <property type="match status" value="1"/>
</dbReference>
<dbReference type="Pfam" id="PF25975">
    <property type="entry name" value="CzcB_C"/>
    <property type="match status" value="1"/>
</dbReference>
<dbReference type="Pfam" id="PF25954">
    <property type="entry name" value="Beta-barrel_RND_2"/>
    <property type="match status" value="1"/>
</dbReference>
<keyword evidence="11" id="KW-1185">Reference proteome</keyword>
<feature type="domain" description="Heavy metal binding" evidence="5">
    <location>
        <begin position="49"/>
        <end position="76"/>
    </location>
</feature>
<organism evidence="10 11">
    <name type="scientific">Phenylobacterium zucineum (strain HLK1)</name>
    <dbReference type="NCBI Taxonomy" id="450851"/>
    <lineage>
        <taxon>Bacteria</taxon>
        <taxon>Pseudomonadati</taxon>
        <taxon>Pseudomonadota</taxon>
        <taxon>Alphaproteobacteria</taxon>
        <taxon>Caulobacterales</taxon>
        <taxon>Caulobacteraceae</taxon>
        <taxon>Phenylobacterium</taxon>
    </lineage>
</organism>
<evidence type="ECO:0000259" key="6">
    <source>
        <dbReference type="Pfam" id="PF25869"/>
    </source>
</evidence>
<evidence type="ECO:0000313" key="10">
    <source>
        <dbReference type="EMBL" id="ACG77868.1"/>
    </source>
</evidence>
<dbReference type="HOGENOM" id="CLU_018816_13_1_5"/>
<dbReference type="RefSeq" id="WP_012522012.1">
    <property type="nucleotide sequence ID" value="NC_011144.1"/>
</dbReference>
<dbReference type="FunFam" id="2.40.420.20:FF:000003">
    <property type="entry name" value="Cation efflux system protein cusB"/>
    <property type="match status" value="1"/>
</dbReference>
<dbReference type="Pfam" id="PF19335">
    <property type="entry name" value="HMBD"/>
    <property type="match status" value="1"/>
</dbReference>
<comment type="similarity">
    <text evidence="1">Belongs to the membrane fusion protein (MFP) (TC 8.A.1) family.</text>
</comment>
<dbReference type="Gene3D" id="2.40.30.170">
    <property type="match status" value="1"/>
</dbReference>
<reference evidence="10 11" key="1">
    <citation type="journal article" date="2008" name="BMC Genomics">
        <title>Complete genome of Phenylobacterium zucineum - a novel facultative intracellular bacterium isolated from human erythroleukemia cell line K562.</title>
        <authorList>
            <person name="Luo Y."/>
            <person name="Xu X."/>
            <person name="Ding Z."/>
            <person name="Liu Z."/>
            <person name="Zhang B."/>
            <person name="Yan Z."/>
            <person name="Sun J."/>
            <person name="Hu S."/>
            <person name="Hu X."/>
        </authorList>
    </citation>
    <scope>NUCLEOTIDE SEQUENCE [LARGE SCALE GENOMIC DNA]</scope>
    <source>
        <strain evidence="10 11">HLK1</strain>
    </source>
</reference>
<dbReference type="Gene3D" id="2.40.420.20">
    <property type="match status" value="1"/>
</dbReference>
<evidence type="ECO:0000313" key="11">
    <source>
        <dbReference type="Proteomes" id="UP000001868"/>
    </source>
</evidence>
<dbReference type="eggNOG" id="COG5569">
    <property type="taxonomic scope" value="Bacteria"/>
</dbReference>
<dbReference type="InterPro" id="IPR045800">
    <property type="entry name" value="HMBD"/>
</dbReference>
<evidence type="ECO:0000259" key="5">
    <source>
        <dbReference type="Pfam" id="PF19335"/>
    </source>
</evidence>
<proteinExistence type="inferred from homology"/>
<dbReference type="PANTHER" id="PTHR30097:SF15">
    <property type="entry name" value="CATION EFFLUX SYSTEM PROTEIN CUSB"/>
    <property type="match status" value="1"/>
</dbReference>
<dbReference type="InterPro" id="IPR058649">
    <property type="entry name" value="CzcB_C"/>
</dbReference>
<dbReference type="NCBIfam" id="TIGR01730">
    <property type="entry name" value="RND_mfp"/>
    <property type="match status" value="1"/>
</dbReference>
<dbReference type="InterPro" id="IPR058791">
    <property type="entry name" value="3HB_CusB"/>
</dbReference>
<dbReference type="Pfam" id="PF25869">
    <property type="entry name" value="3HB_CusB"/>
    <property type="match status" value="1"/>
</dbReference>
<evidence type="ECO:0000259" key="9">
    <source>
        <dbReference type="Pfam" id="PF25975"/>
    </source>
</evidence>
<dbReference type="Gene3D" id="2.40.50.320">
    <property type="entry name" value="Copper binding periplasmic protein CusF"/>
    <property type="match status" value="1"/>
</dbReference>
<name>B4R9V4_PHEZH</name>
<evidence type="ECO:0000259" key="7">
    <source>
        <dbReference type="Pfam" id="PF25919"/>
    </source>
</evidence>
<dbReference type="PANTHER" id="PTHR30097">
    <property type="entry name" value="CATION EFFLUX SYSTEM PROTEIN CUSB"/>
    <property type="match status" value="1"/>
</dbReference>
<dbReference type="STRING" id="450851.PHZ_c1455"/>
<dbReference type="GO" id="GO:0046914">
    <property type="term" value="F:transition metal ion binding"/>
    <property type="evidence" value="ECO:0007669"/>
    <property type="project" value="TreeGrafter"/>
</dbReference>
<dbReference type="SUPFAM" id="SSF111369">
    <property type="entry name" value="HlyD-like secretion proteins"/>
    <property type="match status" value="1"/>
</dbReference>
<dbReference type="InterPro" id="IPR058792">
    <property type="entry name" value="Beta-barrel_RND_2"/>
</dbReference>
<sequence length="488" mass="50898">MTPTRVSRTTLALAAAGLLAVGAGAGFGLSRLVQHSPGASAEPGREVLYWYDPMVPGQRFDRPGKSPFMDMQLVPKYADEAGAETVAVDPARIQSLGVRLARVERGPLPSEVTAPGVVDFNGRDLVVVQARAGGFVQRTYRRAPGDVVGAGAPLADVLVPEWGGAQAEFLAVRRTKDAALTAAARQRLALLGMPPGLIAAVERSGRPQTTFRVTAPAGGVIRTLGVRSGMTLSAGQTLAEISGLSTVWFNVAVPEAVAGQVRPGQAVGVTMAAYPGERLAGRVSAILPEAAAESRTLTARIELPNRGGRLRPGMYGQAQFAGAASPALLVPSEAVIRTGRRALVMLAQPGGRFRPAEVQVGREAGDRTEILAGLQAGEQVVASGQFLLDSEASLAGLDARPLGPTAPAQAQPGAYETTGRIERLEGRSITLSHQPVPALQWPAMTMTFTLADPRLAAGLKEDDTVRFAFDQAGGVATVRRIAKLEAGR</sequence>
<dbReference type="GO" id="GO:0060003">
    <property type="term" value="P:copper ion export"/>
    <property type="evidence" value="ECO:0007669"/>
    <property type="project" value="TreeGrafter"/>
</dbReference>
<dbReference type="OrthoDB" id="9806939at2"/>
<dbReference type="GO" id="GO:0030288">
    <property type="term" value="C:outer membrane-bounded periplasmic space"/>
    <property type="evidence" value="ECO:0007669"/>
    <property type="project" value="TreeGrafter"/>
</dbReference>
<keyword evidence="3" id="KW-0732">Signal</keyword>
<dbReference type="Gene3D" id="2.40.50.100">
    <property type="match status" value="1"/>
</dbReference>
<dbReference type="InterPro" id="IPR051909">
    <property type="entry name" value="MFP_Cation_Efflux"/>
</dbReference>
<dbReference type="Proteomes" id="UP000001868">
    <property type="component" value="Chromosome"/>
</dbReference>
<evidence type="ECO:0000259" key="8">
    <source>
        <dbReference type="Pfam" id="PF25954"/>
    </source>
</evidence>
<feature type="domain" description="CusB-like barrel-sandwich hybrid" evidence="7">
    <location>
        <begin position="126"/>
        <end position="241"/>
    </location>
</feature>
<protein>
    <submittedName>
        <fullName evidence="10">Secretion protein HlyD</fullName>
    </submittedName>
</protein>
<dbReference type="AlphaFoldDB" id="B4R9V4"/>
<feature type="domain" description="CzcB-like C-terminal circularly permuted SH3-like" evidence="9">
    <location>
        <begin position="329"/>
        <end position="388"/>
    </location>
</feature>
<keyword evidence="2" id="KW-0813">Transport</keyword>
<evidence type="ECO:0000256" key="4">
    <source>
        <dbReference type="ARBA" id="ARBA00023065"/>
    </source>
</evidence>
<dbReference type="InterPro" id="IPR006143">
    <property type="entry name" value="RND_pump_MFP"/>
</dbReference>
<keyword evidence="4" id="KW-0406">Ion transport</keyword>
<dbReference type="EMBL" id="CP000747">
    <property type="protein sequence ID" value="ACG77868.1"/>
    <property type="molecule type" value="Genomic_DNA"/>
</dbReference>
<gene>
    <name evidence="10" type="primary">hlyD</name>
    <name evidence="10" type="ordered locus">PHZ_c1455</name>
</gene>
<dbReference type="Pfam" id="PF25919">
    <property type="entry name" value="BSH_CusB"/>
    <property type="match status" value="1"/>
</dbReference>
<feature type="domain" description="CusB-like beta-barrel" evidence="8">
    <location>
        <begin position="246"/>
        <end position="323"/>
    </location>
</feature>
<dbReference type="GO" id="GO:0016020">
    <property type="term" value="C:membrane"/>
    <property type="evidence" value="ECO:0007669"/>
    <property type="project" value="InterPro"/>
</dbReference>
<dbReference type="GO" id="GO:0022857">
    <property type="term" value="F:transmembrane transporter activity"/>
    <property type="evidence" value="ECO:0007669"/>
    <property type="project" value="InterPro"/>
</dbReference>